<feature type="transmembrane region" description="Helical" evidence="1">
    <location>
        <begin position="6"/>
        <end position="29"/>
    </location>
</feature>
<reference evidence="2" key="1">
    <citation type="submission" date="2023-03" db="EMBL/GenBank/DDBJ databases">
        <title>Massive genome expansion in bonnet fungi (Mycena s.s.) driven by repeated elements and novel gene families across ecological guilds.</title>
        <authorList>
            <consortium name="Lawrence Berkeley National Laboratory"/>
            <person name="Harder C.B."/>
            <person name="Miyauchi S."/>
            <person name="Viragh M."/>
            <person name="Kuo A."/>
            <person name="Thoen E."/>
            <person name="Andreopoulos B."/>
            <person name="Lu D."/>
            <person name="Skrede I."/>
            <person name="Drula E."/>
            <person name="Henrissat B."/>
            <person name="Morin E."/>
            <person name="Kohler A."/>
            <person name="Barry K."/>
            <person name="LaButti K."/>
            <person name="Morin E."/>
            <person name="Salamov A."/>
            <person name="Lipzen A."/>
            <person name="Mereny Z."/>
            <person name="Hegedus B."/>
            <person name="Baldrian P."/>
            <person name="Stursova M."/>
            <person name="Weitz H."/>
            <person name="Taylor A."/>
            <person name="Grigoriev I.V."/>
            <person name="Nagy L.G."/>
            <person name="Martin F."/>
            <person name="Kauserud H."/>
        </authorList>
    </citation>
    <scope>NUCLEOTIDE SEQUENCE</scope>
    <source>
        <strain evidence="2">CBHHK188m</strain>
    </source>
</reference>
<evidence type="ECO:0000313" key="2">
    <source>
        <dbReference type="EMBL" id="KAJ7734548.1"/>
    </source>
</evidence>
<evidence type="ECO:0000256" key="1">
    <source>
        <dbReference type="SAM" id="Phobius"/>
    </source>
</evidence>
<keyword evidence="3" id="KW-1185">Reference proteome</keyword>
<name>A0AAD7MVW1_9AGAR</name>
<sequence>MFSFGSFGVPIVFAAVLLIAMTIGVTCIWDMWTRGDQIASYHPDTDSERPKLCDLFIEDPVGSRYADTVWGSLLPFAVTRSATTEQGTMIPAKIDIMTRPTILQRIRRKQASWDEFGGAYHHLQIAVAIALPSAPCSSCMGEIDREALTYCIGLHETTVAGLDLTI</sequence>
<dbReference type="AlphaFoldDB" id="A0AAD7MVW1"/>
<proteinExistence type="predicted"/>
<accession>A0AAD7MVW1</accession>
<dbReference type="Proteomes" id="UP001215280">
    <property type="component" value="Unassembled WGS sequence"/>
</dbReference>
<dbReference type="EMBL" id="JARJLG010000160">
    <property type="protein sequence ID" value="KAJ7734548.1"/>
    <property type="molecule type" value="Genomic_DNA"/>
</dbReference>
<protein>
    <submittedName>
        <fullName evidence="2">Uncharacterized protein</fullName>
    </submittedName>
</protein>
<comment type="caution">
    <text evidence="2">The sequence shown here is derived from an EMBL/GenBank/DDBJ whole genome shotgun (WGS) entry which is preliminary data.</text>
</comment>
<keyword evidence="1" id="KW-1133">Transmembrane helix</keyword>
<keyword evidence="1" id="KW-0812">Transmembrane</keyword>
<keyword evidence="1" id="KW-0472">Membrane</keyword>
<evidence type="ECO:0000313" key="3">
    <source>
        <dbReference type="Proteomes" id="UP001215280"/>
    </source>
</evidence>
<gene>
    <name evidence="2" type="ORF">DFH07DRAFT_844701</name>
</gene>
<organism evidence="2 3">
    <name type="scientific">Mycena maculata</name>
    <dbReference type="NCBI Taxonomy" id="230809"/>
    <lineage>
        <taxon>Eukaryota</taxon>
        <taxon>Fungi</taxon>
        <taxon>Dikarya</taxon>
        <taxon>Basidiomycota</taxon>
        <taxon>Agaricomycotina</taxon>
        <taxon>Agaricomycetes</taxon>
        <taxon>Agaricomycetidae</taxon>
        <taxon>Agaricales</taxon>
        <taxon>Marasmiineae</taxon>
        <taxon>Mycenaceae</taxon>
        <taxon>Mycena</taxon>
    </lineage>
</organism>